<comment type="similarity">
    <text evidence="9">Belongs to the TatA/E family.</text>
</comment>
<dbReference type="Proteomes" id="UP000542342">
    <property type="component" value="Unassembled WGS sequence"/>
</dbReference>
<comment type="subcellular location">
    <subcellularLocation>
        <location evidence="1 9">Cell membrane</location>
        <topology evidence="1 9">Single-pass membrane protein</topology>
    </subcellularLocation>
</comment>
<feature type="compositionally biased region" description="Pro residues" evidence="10">
    <location>
        <begin position="92"/>
        <end position="103"/>
    </location>
</feature>
<gene>
    <name evidence="9" type="primary">tatA</name>
    <name evidence="11" type="ORF">H0921_11570</name>
</gene>
<keyword evidence="6 9" id="KW-1133">Transmembrane helix</keyword>
<evidence type="ECO:0000313" key="11">
    <source>
        <dbReference type="EMBL" id="MBA2226799.1"/>
    </source>
</evidence>
<dbReference type="Pfam" id="PF02416">
    <property type="entry name" value="TatA_B_E"/>
    <property type="match status" value="1"/>
</dbReference>
<protein>
    <recommendedName>
        <fullName evidence="9">Sec-independent protein translocase protein TatA</fullName>
    </recommendedName>
</protein>
<dbReference type="PANTHER" id="PTHR42982:SF1">
    <property type="entry name" value="SEC-INDEPENDENT PROTEIN TRANSLOCASE PROTEIN TATA"/>
    <property type="match status" value="1"/>
</dbReference>
<keyword evidence="7 9" id="KW-0811">Translocation</keyword>
<dbReference type="PANTHER" id="PTHR42982">
    <property type="entry name" value="SEC-INDEPENDENT PROTEIN TRANSLOCASE PROTEIN TATA"/>
    <property type="match status" value="1"/>
</dbReference>
<organism evidence="11 12">
    <name type="scientific">Thermogemmata fonticola</name>
    <dbReference type="NCBI Taxonomy" id="2755323"/>
    <lineage>
        <taxon>Bacteria</taxon>
        <taxon>Pseudomonadati</taxon>
        <taxon>Planctomycetota</taxon>
        <taxon>Planctomycetia</taxon>
        <taxon>Gemmatales</taxon>
        <taxon>Gemmataceae</taxon>
        <taxon>Thermogemmata</taxon>
    </lineage>
</organism>
<dbReference type="RefSeq" id="WP_194538243.1">
    <property type="nucleotide sequence ID" value="NZ_JACEFB010000008.1"/>
</dbReference>
<evidence type="ECO:0000256" key="4">
    <source>
        <dbReference type="ARBA" id="ARBA00022692"/>
    </source>
</evidence>
<proteinExistence type="inferred from homology"/>
<dbReference type="Gene3D" id="1.20.5.3310">
    <property type="match status" value="1"/>
</dbReference>
<dbReference type="GO" id="GO:0008320">
    <property type="term" value="F:protein transmembrane transporter activity"/>
    <property type="evidence" value="ECO:0007669"/>
    <property type="project" value="UniProtKB-UniRule"/>
</dbReference>
<keyword evidence="4 9" id="KW-0812">Transmembrane</keyword>
<feature type="transmembrane region" description="Helical" evidence="9">
    <location>
        <begin position="6"/>
        <end position="28"/>
    </location>
</feature>
<dbReference type="GO" id="GO:0043953">
    <property type="term" value="P:protein transport by the Tat complex"/>
    <property type="evidence" value="ECO:0007669"/>
    <property type="project" value="UniProtKB-UniRule"/>
</dbReference>
<keyword evidence="12" id="KW-1185">Reference proteome</keyword>
<keyword evidence="3 9" id="KW-1003">Cell membrane</keyword>
<keyword evidence="5 9" id="KW-0653">Protein transport</keyword>
<name>A0A7V8VEY7_9BACT</name>
<evidence type="ECO:0000256" key="7">
    <source>
        <dbReference type="ARBA" id="ARBA00023010"/>
    </source>
</evidence>
<dbReference type="AlphaFoldDB" id="A0A7V8VEY7"/>
<evidence type="ECO:0000256" key="1">
    <source>
        <dbReference type="ARBA" id="ARBA00004162"/>
    </source>
</evidence>
<reference evidence="11 12" key="1">
    <citation type="submission" date="2020-07" db="EMBL/GenBank/DDBJ databases">
        <title>Thermogemmata thermophila gen. nov., sp. nov., a novel moderate thermophilic planctomycete from a Kamchatka hot spring.</title>
        <authorList>
            <person name="Elcheninov A.G."/>
            <person name="Podosokorskaya O.A."/>
            <person name="Kovaleva O.L."/>
            <person name="Novikov A."/>
            <person name="Bonch-Osmolovskaya E.A."/>
            <person name="Toshchakov S.V."/>
            <person name="Kublanov I.V."/>
        </authorList>
    </citation>
    <scope>NUCLEOTIDE SEQUENCE [LARGE SCALE GENOMIC DNA]</scope>
    <source>
        <strain evidence="11 12">2918</strain>
    </source>
</reference>
<dbReference type="InterPro" id="IPR003369">
    <property type="entry name" value="TatA/B/E"/>
</dbReference>
<keyword evidence="8 9" id="KW-0472">Membrane</keyword>
<comment type="subunit">
    <text evidence="9">Forms a complex with TatC.</text>
</comment>
<dbReference type="HAMAP" id="MF_00236">
    <property type="entry name" value="TatA_E"/>
    <property type="match status" value="1"/>
</dbReference>
<keyword evidence="2 9" id="KW-0813">Transport</keyword>
<accession>A0A7V8VEY7</accession>
<evidence type="ECO:0000256" key="8">
    <source>
        <dbReference type="ARBA" id="ARBA00023136"/>
    </source>
</evidence>
<evidence type="ECO:0000256" key="2">
    <source>
        <dbReference type="ARBA" id="ARBA00022448"/>
    </source>
</evidence>
<dbReference type="GO" id="GO:0033281">
    <property type="term" value="C:TAT protein transport complex"/>
    <property type="evidence" value="ECO:0007669"/>
    <property type="project" value="UniProtKB-UniRule"/>
</dbReference>
<evidence type="ECO:0000256" key="10">
    <source>
        <dbReference type="SAM" id="MobiDB-lite"/>
    </source>
</evidence>
<comment type="caution">
    <text evidence="11">The sequence shown here is derived from an EMBL/GenBank/DDBJ whole genome shotgun (WGS) entry which is preliminary data.</text>
</comment>
<evidence type="ECO:0000256" key="6">
    <source>
        <dbReference type="ARBA" id="ARBA00022989"/>
    </source>
</evidence>
<evidence type="ECO:0000313" key="12">
    <source>
        <dbReference type="Proteomes" id="UP000542342"/>
    </source>
</evidence>
<dbReference type="InterPro" id="IPR006312">
    <property type="entry name" value="TatA/E"/>
</dbReference>
<feature type="region of interest" description="Disordered" evidence="10">
    <location>
        <begin position="51"/>
        <end position="103"/>
    </location>
</feature>
<evidence type="ECO:0000256" key="5">
    <source>
        <dbReference type="ARBA" id="ARBA00022927"/>
    </source>
</evidence>
<sequence length="103" mass="11094">MSTPTLLAFFNLGGPEILLLIILGILLFGRKLPEVARSLGKATVEFKRGMRGLEEEISETPQPRGAIEPEPVKPPQRVTPTASKPTFDDAPAQPPTPSVPPQV</sequence>
<dbReference type="EMBL" id="JACEFB010000008">
    <property type="protein sequence ID" value="MBA2226799.1"/>
    <property type="molecule type" value="Genomic_DNA"/>
</dbReference>
<comment type="function">
    <text evidence="9">Part of the twin-arginine translocation (Tat) system that transports large folded proteins containing a characteristic twin-arginine motif in their signal peptide across membranes. TatA could form the protein-conducting channel of the Tat system.</text>
</comment>
<evidence type="ECO:0000256" key="3">
    <source>
        <dbReference type="ARBA" id="ARBA00022475"/>
    </source>
</evidence>
<evidence type="ECO:0000256" key="9">
    <source>
        <dbReference type="HAMAP-Rule" id="MF_00236"/>
    </source>
</evidence>